<feature type="signal peptide" evidence="2">
    <location>
        <begin position="1"/>
        <end position="16"/>
    </location>
</feature>
<dbReference type="PANTHER" id="PTHR28645">
    <property type="entry name" value="TRANSMEMBRANE PROTEIN 119"/>
    <property type="match status" value="1"/>
</dbReference>
<name>A0A8C6WP00_9GOBI</name>
<keyword evidence="2" id="KW-0732">Signal</keyword>
<dbReference type="Pfam" id="PF15724">
    <property type="entry name" value="TMEM119"/>
    <property type="match status" value="1"/>
</dbReference>
<dbReference type="GO" id="GO:0045669">
    <property type="term" value="P:positive regulation of osteoblast differentiation"/>
    <property type="evidence" value="ECO:0007669"/>
    <property type="project" value="TreeGrafter"/>
</dbReference>
<keyword evidence="1" id="KW-0812">Transmembrane</keyword>
<evidence type="ECO:0008006" key="5">
    <source>
        <dbReference type="Google" id="ProtNLM"/>
    </source>
</evidence>
<feature type="chain" id="PRO_5034205748" description="Transmembrane protein 119" evidence="2">
    <location>
        <begin position="17"/>
        <end position="208"/>
    </location>
</feature>
<keyword evidence="1" id="KW-0472">Membrane</keyword>
<evidence type="ECO:0000313" key="4">
    <source>
        <dbReference type="Proteomes" id="UP000694523"/>
    </source>
</evidence>
<protein>
    <recommendedName>
        <fullName evidence="5">Transmembrane protein 119</fullName>
    </recommendedName>
</protein>
<keyword evidence="4" id="KW-1185">Reference proteome</keyword>
<evidence type="ECO:0000256" key="1">
    <source>
        <dbReference type="SAM" id="Phobius"/>
    </source>
</evidence>
<organism evidence="3 4">
    <name type="scientific">Neogobius melanostomus</name>
    <name type="common">round goby</name>
    <dbReference type="NCBI Taxonomy" id="47308"/>
    <lineage>
        <taxon>Eukaryota</taxon>
        <taxon>Metazoa</taxon>
        <taxon>Chordata</taxon>
        <taxon>Craniata</taxon>
        <taxon>Vertebrata</taxon>
        <taxon>Euteleostomi</taxon>
        <taxon>Actinopterygii</taxon>
        <taxon>Neopterygii</taxon>
        <taxon>Teleostei</taxon>
        <taxon>Neoteleostei</taxon>
        <taxon>Acanthomorphata</taxon>
        <taxon>Gobiaria</taxon>
        <taxon>Gobiiformes</taxon>
        <taxon>Gobioidei</taxon>
        <taxon>Gobiidae</taxon>
        <taxon>Benthophilinae</taxon>
        <taxon>Neogobiini</taxon>
        <taxon>Neogobius</taxon>
    </lineage>
</organism>
<sequence>MKTIGLIGSFLSSALAAALPLISTFEGSTDEEELFSITASFPTTSLISELPTTPAGPQVNADALKRVEDFLRKNTLLILVTITLVFLIFLIICGAFFMSRKQKVNAYYPSSFPSKIHKQLQADIVRAARSLRTPSKTVIGGQKDHNSEEMLKPQESSILVALLPSLPEEEPCQLSVSETAVYMRVTMGICFCHNLQECQKKALSAVKW</sequence>
<dbReference type="InterPro" id="IPR031453">
    <property type="entry name" value="TMEM119"/>
</dbReference>
<dbReference type="AlphaFoldDB" id="A0A8C6WP00"/>
<keyword evidence="1" id="KW-1133">Transmembrane helix</keyword>
<evidence type="ECO:0000313" key="3">
    <source>
        <dbReference type="Ensembl" id="ENSNMLP00000021338.1"/>
    </source>
</evidence>
<evidence type="ECO:0000256" key="2">
    <source>
        <dbReference type="SAM" id="SignalP"/>
    </source>
</evidence>
<proteinExistence type="predicted"/>
<dbReference type="Proteomes" id="UP000694523">
    <property type="component" value="Unplaced"/>
</dbReference>
<dbReference type="GO" id="GO:0001503">
    <property type="term" value="P:ossification"/>
    <property type="evidence" value="ECO:0007669"/>
    <property type="project" value="InterPro"/>
</dbReference>
<accession>A0A8C6WP00</accession>
<dbReference type="Ensembl" id="ENSNMLT00000023927.1">
    <property type="protein sequence ID" value="ENSNMLP00000021338.1"/>
    <property type="gene ID" value="ENSNMLG00000013850.1"/>
</dbReference>
<feature type="transmembrane region" description="Helical" evidence="1">
    <location>
        <begin position="76"/>
        <end position="98"/>
    </location>
</feature>
<reference evidence="3" key="1">
    <citation type="submission" date="2025-08" db="UniProtKB">
        <authorList>
            <consortium name="Ensembl"/>
        </authorList>
    </citation>
    <scope>IDENTIFICATION</scope>
</reference>
<dbReference type="GO" id="GO:0030501">
    <property type="term" value="P:positive regulation of bone mineralization"/>
    <property type="evidence" value="ECO:0007669"/>
    <property type="project" value="TreeGrafter"/>
</dbReference>
<dbReference type="GO" id="GO:0005886">
    <property type="term" value="C:plasma membrane"/>
    <property type="evidence" value="ECO:0007669"/>
    <property type="project" value="TreeGrafter"/>
</dbReference>
<dbReference type="GO" id="GO:0033690">
    <property type="term" value="P:positive regulation of osteoblast proliferation"/>
    <property type="evidence" value="ECO:0007669"/>
    <property type="project" value="TreeGrafter"/>
</dbReference>
<reference evidence="3" key="2">
    <citation type="submission" date="2025-09" db="UniProtKB">
        <authorList>
            <consortium name="Ensembl"/>
        </authorList>
    </citation>
    <scope>IDENTIFICATION</scope>
</reference>
<dbReference type="PANTHER" id="PTHR28645:SF1">
    <property type="entry name" value="TRANSMEMBRANE PROTEIN 119"/>
    <property type="match status" value="1"/>
</dbReference>